<feature type="coiled-coil region" evidence="1">
    <location>
        <begin position="51"/>
        <end position="89"/>
    </location>
</feature>
<protein>
    <recommendedName>
        <fullName evidence="4">Ribbon-helix-helix protein CopG domain-containing protein</fullName>
    </recommendedName>
</protein>
<evidence type="ECO:0000313" key="3">
    <source>
        <dbReference type="Proteomes" id="UP001497493"/>
    </source>
</evidence>
<dbReference type="InterPro" id="IPR053842">
    <property type="entry name" value="NikA-like"/>
</dbReference>
<evidence type="ECO:0000313" key="2">
    <source>
        <dbReference type="EMBL" id="CAL1241582.1"/>
    </source>
</evidence>
<keyword evidence="1" id="KW-0175">Coiled coil</keyword>
<evidence type="ECO:0008006" key="4">
    <source>
        <dbReference type="Google" id="ProtNLM"/>
    </source>
</evidence>
<organism evidence="2 3">
    <name type="scientific">Candidatus Methylocalor cossyra</name>
    <dbReference type="NCBI Taxonomy" id="3108543"/>
    <lineage>
        <taxon>Bacteria</taxon>
        <taxon>Pseudomonadati</taxon>
        <taxon>Pseudomonadota</taxon>
        <taxon>Gammaproteobacteria</taxon>
        <taxon>Methylococcales</taxon>
        <taxon>Methylococcaceae</taxon>
        <taxon>Candidatus Methylocalor</taxon>
    </lineage>
</organism>
<gene>
    <name evidence="2" type="ORF">MECH1_V1_2806</name>
</gene>
<dbReference type="Pfam" id="PF21983">
    <property type="entry name" value="NikA-like"/>
    <property type="match status" value="1"/>
</dbReference>
<dbReference type="Gene3D" id="1.20.5.780">
    <property type="entry name" value="Single helix bin"/>
    <property type="match status" value="1"/>
</dbReference>
<dbReference type="RefSeq" id="WP_348758089.1">
    <property type="nucleotide sequence ID" value="NZ_OZ026884.1"/>
</dbReference>
<dbReference type="Proteomes" id="UP001497493">
    <property type="component" value="Chromosome"/>
</dbReference>
<keyword evidence="3" id="KW-1185">Reference proteome</keyword>
<name>A0ABM9NLS1_9GAMM</name>
<evidence type="ECO:0000256" key="1">
    <source>
        <dbReference type="SAM" id="Coils"/>
    </source>
</evidence>
<accession>A0ABM9NLS1</accession>
<sequence length="101" mass="11147">MATATKRIVVQVTPQQKATIVGAARELGLNISDFMRRAAENFRGETEDRDLEALLRQVEESTQRANAALDHALASVASSEQRLAELESRKASKPRAARRKS</sequence>
<proteinExistence type="predicted"/>
<dbReference type="EMBL" id="OZ026884">
    <property type="protein sequence ID" value="CAL1241582.1"/>
    <property type="molecule type" value="Genomic_DNA"/>
</dbReference>
<reference evidence="2 3" key="1">
    <citation type="submission" date="2024-04" db="EMBL/GenBank/DDBJ databases">
        <authorList>
            <person name="Cremers G."/>
        </authorList>
    </citation>
    <scope>NUCLEOTIDE SEQUENCE [LARGE SCALE GENOMIC DNA]</scope>
    <source>
        <strain evidence="2">MeCH1-AG</strain>
    </source>
</reference>